<dbReference type="eggNOG" id="KOG4697">
    <property type="taxonomic scope" value="Eukaryota"/>
</dbReference>
<reference evidence="11" key="3">
    <citation type="submission" date="2015-06" db="UniProtKB">
        <authorList>
            <consortium name="EnsemblProtists"/>
        </authorList>
    </citation>
    <scope>IDENTIFICATION</scope>
</reference>
<dbReference type="RefSeq" id="XP_005839346.1">
    <property type="nucleotide sequence ID" value="XM_005839289.1"/>
</dbReference>
<evidence type="ECO:0000313" key="12">
    <source>
        <dbReference type="Proteomes" id="UP000011087"/>
    </source>
</evidence>
<dbReference type="GeneID" id="17308904"/>
<feature type="transmembrane region" description="Helical" evidence="9">
    <location>
        <begin position="64"/>
        <end position="86"/>
    </location>
</feature>
<keyword evidence="12" id="KW-1185">Reference proteome</keyword>
<evidence type="ECO:0000313" key="11">
    <source>
        <dbReference type="EnsemblProtists" id="EKX52366"/>
    </source>
</evidence>
<feature type="transmembrane region" description="Helical" evidence="9">
    <location>
        <begin position="93"/>
        <end position="112"/>
    </location>
</feature>
<dbReference type="STRING" id="905079.L1JUY2"/>
<evidence type="ECO:0000256" key="7">
    <source>
        <dbReference type="ARBA" id="ARBA00023034"/>
    </source>
</evidence>
<comment type="subcellular location">
    <subcellularLocation>
        <location evidence="1">Golgi apparatus membrane</location>
        <topology evidence="1">Multi-pass membrane protein</topology>
    </subcellularLocation>
</comment>
<dbReference type="EnsemblProtists" id="EKX52366">
    <property type="protein sequence ID" value="EKX52366"/>
    <property type="gene ID" value="GUITHDRAFT_84824"/>
</dbReference>
<dbReference type="OMA" id="EYEMVGM"/>
<dbReference type="InterPro" id="IPR019185">
    <property type="entry name" value="Integral_membrane_SYS1-rel"/>
</dbReference>
<dbReference type="GO" id="GO:0005829">
    <property type="term" value="C:cytosol"/>
    <property type="evidence" value="ECO:0007669"/>
    <property type="project" value="GOC"/>
</dbReference>
<dbReference type="KEGG" id="gtt:GUITHDRAFT_84824"/>
<comment type="similarity">
    <text evidence="2">Belongs to the SYS1 family.</text>
</comment>
<dbReference type="Proteomes" id="UP000011087">
    <property type="component" value="Unassembled WGS sequence"/>
</dbReference>
<organism evidence="10">
    <name type="scientific">Guillardia theta (strain CCMP2712)</name>
    <name type="common">Cryptophyte</name>
    <dbReference type="NCBI Taxonomy" id="905079"/>
    <lineage>
        <taxon>Eukaryota</taxon>
        <taxon>Cryptophyceae</taxon>
        <taxon>Pyrenomonadales</taxon>
        <taxon>Geminigeraceae</taxon>
        <taxon>Guillardia</taxon>
    </lineage>
</organism>
<keyword evidence="7" id="KW-0333">Golgi apparatus</keyword>
<dbReference type="GO" id="GO:0006895">
    <property type="term" value="P:Golgi to endosome transport"/>
    <property type="evidence" value="ECO:0007669"/>
    <property type="project" value="TreeGrafter"/>
</dbReference>
<dbReference type="OrthoDB" id="542931at2759"/>
<feature type="transmembrane region" description="Helical" evidence="9">
    <location>
        <begin position="118"/>
        <end position="139"/>
    </location>
</feature>
<gene>
    <name evidence="10" type="ORF">GUITHDRAFT_84824</name>
</gene>
<evidence type="ECO:0000256" key="8">
    <source>
        <dbReference type="ARBA" id="ARBA00023136"/>
    </source>
</evidence>
<keyword evidence="3" id="KW-0813">Transport</keyword>
<dbReference type="Pfam" id="PF09801">
    <property type="entry name" value="SYS1"/>
    <property type="match status" value="1"/>
</dbReference>
<dbReference type="HOGENOM" id="CLU_081382_2_0_1"/>
<dbReference type="PANTHER" id="PTHR12952">
    <property type="entry name" value="SYS1"/>
    <property type="match status" value="1"/>
</dbReference>
<proteinExistence type="inferred from homology"/>
<dbReference type="EMBL" id="JH992973">
    <property type="protein sequence ID" value="EKX52366.1"/>
    <property type="molecule type" value="Genomic_DNA"/>
</dbReference>
<keyword evidence="6 9" id="KW-1133">Transmembrane helix</keyword>
<evidence type="ECO:0000256" key="6">
    <source>
        <dbReference type="ARBA" id="ARBA00022989"/>
    </source>
</evidence>
<name>L1JUY2_GUITC</name>
<dbReference type="GO" id="GO:0000139">
    <property type="term" value="C:Golgi membrane"/>
    <property type="evidence" value="ECO:0007669"/>
    <property type="project" value="UniProtKB-SubCell"/>
</dbReference>
<evidence type="ECO:0000256" key="1">
    <source>
        <dbReference type="ARBA" id="ARBA00004653"/>
    </source>
</evidence>
<dbReference type="AlphaFoldDB" id="L1JUY2"/>
<keyword evidence="4 9" id="KW-0812">Transmembrane</keyword>
<evidence type="ECO:0000256" key="9">
    <source>
        <dbReference type="SAM" id="Phobius"/>
    </source>
</evidence>
<sequence>MSGTFYGREHFDAQLIISQMCVMQALHYLALGASFFLMDSLMGVPISLDQFFTSNVFENMSTRLAWATVFAVFLCAVCDVGFLYVVVERAKKCLDFGTTLYGFHILICFLYDGLPTHWVWWFCNILATIFTVISGEYVCARREMRDITIVRGV</sequence>
<reference evidence="10 12" key="1">
    <citation type="journal article" date="2012" name="Nature">
        <title>Algal genomes reveal evolutionary mosaicism and the fate of nucleomorphs.</title>
        <authorList>
            <consortium name="DOE Joint Genome Institute"/>
            <person name="Curtis B.A."/>
            <person name="Tanifuji G."/>
            <person name="Burki F."/>
            <person name="Gruber A."/>
            <person name="Irimia M."/>
            <person name="Maruyama S."/>
            <person name="Arias M.C."/>
            <person name="Ball S.G."/>
            <person name="Gile G.H."/>
            <person name="Hirakawa Y."/>
            <person name="Hopkins J.F."/>
            <person name="Kuo A."/>
            <person name="Rensing S.A."/>
            <person name="Schmutz J."/>
            <person name="Symeonidi A."/>
            <person name="Elias M."/>
            <person name="Eveleigh R.J."/>
            <person name="Herman E.K."/>
            <person name="Klute M.J."/>
            <person name="Nakayama T."/>
            <person name="Obornik M."/>
            <person name="Reyes-Prieto A."/>
            <person name="Armbrust E.V."/>
            <person name="Aves S.J."/>
            <person name="Beiko R.G."/>
            <person name="Coutinho P."/>
            <person name="Dacks J.B."/>
            <person name="Durnford D.G."/>
            <person name="Fast N.M."/>
            <person name="Green B.R."/>
            <person name="Grisdale C.J."/>
            <person name="Hempel F."/>
            <person name="Henrissat B."/>
            <person name="Hoppner M.P."/>
            <person name="Ishida K."/>
            <person name="Kim E."/>
            <person name="Koreny L."/>
            <person name="Kroth P.G."/>
            <person name="Liu Y."/>
            <person name="Malik S.B."/>
            <person name="Maier U.G."/>
            <person name="McRose D."/>
            <person name="Mock T."/>
            <person name="Neilson J.A."/>
            <person name="Onodera N.T."/>
            <person name="Poole A.M."/>
            <person name="Pritham E.J."/>
            <person name="Richards T.A."/>
            <person name="Rocap G."/>
            <person name="Roy S.W."/>
            <person name="Sarai C."/>
            <person name="Schaack S."/>
            <person name="Shirato S."/>
            <person name="Slamovits C.H."/>
            <person name="Spencer D.F."/>
            <person name="Suzuki S."/>
            <person name="Worden A.Z."/>
            <person name="Zauner S."/>
            <person name="Barry K."/>
            <person name="Bell C."/>
            <person name="Bharti A.K."/>
            <person name="Crow J.A."/>
            <person name="Grimwood J."/>
            <person name="Kramer R."/>
            <person name="Lindquist E."/>
            <person name="Lucas S."/>
            <person name="Salamov A."/>
            <person name="McFadden G.I."/>
            <person name="Lane C.E."/>
            <person name="Keeling P.J."/>
            <person name="Gray M.W."/>
            <person name="Grigoriev I.V."/>
            <person name="Archibald J.M."/>
        </authorList>
    </citation>
    <scope>NUCLEOTIDE SEQUENCE</scope>
    <source>
        <strain evidence="10 12">CCMP2712</strain>
    </source>
</reference>
<protein>
    <recommendedName>
        <fullName evidence="13">Protein SYS1 homolog</fullName>
    </recommendedName>
</protein>
<dbReference type="GO" id="GO:0005802">
    <property type="term" value="C:trans-Golgi network"/>
    <property type="evidence" value="ECO:0007669"/>
    <property type="project" value="TreeGrafter"/>
</dbReference>
<keyword evidence="5" id="KW-0653">Protein transport</keyword>
<evidence type="ECO:0000313" key="10">
    <source>
        <dbReference type="EMBL" id="EKX52366.1"/>
    </source>
</evidence>
<evidence type="ECO:0000256" key="5">
    <source>
        <dbReference type="ARBA" id="ARBA00022927"/>
    </source>
</evidence>
<dbReference type="GO" id="GO:0043001">
    <property type="term" value="P:Golgi to plasma membrane protein transport"/>
    <property type="evidence" value="ECO:0007669"/>
    <property type="project" value="TreeGrafter"/>
</dbReference>
<evidence type="ECO:0000256" key="2">
    <source>
        <dbReference type="ARBA" id="ARBA00008160"/>
    </source>
</evidence>
<dbReference type="PaxDb" id="55529-EKX52366"/>
<feature type="transmembrane region" description="Helical" evidence="9">
    <location>
        <begin position="25"/>
        <end position="44"/>
    </location>
</feature>
<evidence type="ECO:0000256" key="4">
    <source>
        <dbReference type="ARBA" id="ARBA00022692"/>
    </source>
</evidence>
<accession>L1JUY2</accession>
<reference evidence="12" key="2">
    <citation type="submission" date="2012-11" db="EMBL/GenBank/DDBJ databases">
        <authorList>
            <person name="Kuo A."/>
            <person name="Curtis B.A."/>
            <person name="Tanifuji G."/>
            <person name="Burki F."/>
            <person name="Gruber A."/>
            <person name="Irimia M."/>
            <person name="Maruyama S."/>
            <person name="Arias M.C."/>
            <person name="Ball S.G."/>
            <person name="Gile G.H."/>
            <person name="Hirakawa Y."/>
            <person name="Hopkins J.F."/>
            <person name="Rensing S.A."/>
            <person name="Schmutz J."/>
            <person name="Symeonidi A."/>
            <person name="Elias M."/>
            <person name="Eveleigh R.J."/>
            <person name="Herman E.K."/>
            <person name="Klute M.J."/>
            <person name="Nakayama T."/>
            <person name="Obornik M."/>
            <person name="Reyes-Prieto A."/>
            <person name="Armbrust E.V."/>
            <person name="Aves S.J."/>
            <person name="Beiko R.G."/>
            <person name="Coutinho P."/>
            <person name="Dacks J.B."/>
            <person name="Durnford D.G."/>
            <person name="Fast N.M."/>
            <person name="Green B.R."/>
            <person name="Grisdale C."/>
            <person name="Hempe F."/>
            <person name="Henrissat B."/>
            <person name="Hoppner M.P."/>
            <person name="Ishida K.-I."/>
            <person name="Kim E."/>
            <person name="Koreny L."/>
            <person name="Kroth P.G."/>
            <person name="Liu Y."/>
            <person name="Malik S.-B."/>
            <person name="Maier U.G."/>
            <person name="McRose D."/>
            <person name="Mock T."/>
            <person name="Neilson J.A."/>
            <person name="Onodera N.T."/>
            <person name="Poole A.M."/>
            <person name="Pritham E.J."/>
            <person name="Richards T.A."/>
            <person name="Rocap G."/>
            <person name="Roy S.W."/>
            <person name="Sarai C."/>
            <person name="Schaack S."/>
            <person name="Shirato S."/>
            <person name="Slamovits C.H."/>
            <person name="Spencer D.F."/>
            <person name="Suzuki S."/>
            <person name="Worden A.Z."/>
            <person name="Zauner S."/>
            <person name="Barry K."/>
            <person name="Bell C."/>
            <person name="Bharti A.K."/>
            <person name="Crow J.A."/>
            <person name="Grimwood J."/>
            <person name="Kramer R."/>
            <person name="Lindquist E."/>
            <person name="Lucas S."/>
            <person name="Salamov A."/>
            <person name="McFadden G.I."/>
            <person name="Lane C.E."/>
            <person name="Keeling P.J."/>
            <person name="Gray M.W."/>
            <person name="Grigoriev I.V."/>
            <person name="Archibald J.M."/>
        </authorList>
    </citation>
    <scope>NUCLEOTIDE SEQUENCE</scope>
    <source>
        <strain evidence="12">CCMP2712</strain>
    </source>
</reference>
<evidence type="ECO:0008006" key="13">
    <source>
        <dbReference type="Google" id="ProtNLM"/>
    </source>
</evidence>
<dbReference type="PANTHER" id="PTHR12952:SF0">
    <property type="entry name" value="PROTEIN SYS1 HOMOLOG"/>
    <property type="match status" value="1"/>
</dbReference>
<keyword evidence="8 9" id="KW-0472">Membrane</keyword>
<evidence type="ECO:0000256" key="3">
    <source>
        <dbReference type="ARBA" id="ARBA00022448"/>
    </source>
</evidence>
<dbReference type="GO" id="GO:0034067">
    <property type="term" value="P:protein localization to Golgi apparatus"/>
    <property type="evidence" value="ECO:0007669"/>
    <property type="project" value="TreeGrafter"/>
</dbReference>